<organism evidence="2 3">
    <name type="scientific">Solanum commersonii</name>
    <name type="common">Commerson's wild potato</name>
    <name type="synonym">Commerson's nightshade</name>
    <dbReference type="NCBI Taxonomy" id="4109"/>
    <lineage>
        <taxon>Eukaryota</taxon>
        <taxon>Viridiplantae</taxon>
        <taxon>Streptophyta</taxon>
        <taxon>Embryophyta</taxon>
        <taxon>Tracheophyta</taxon>
        <taxon>Spermatophyta</taxon>
        <taxon>Magnoliopsida</taxon>
        <taxon>eudicotyledons</taxon>
        <taxon>Gunneridae</taxon>
        <taxon>Pentapetalae</taxon>
        <taxon>asterids</taxon>
        <taxon>lamiids</taxon>
        <taxon>Solanales</taxon>
        <taxon>Solanaceae</taxon>
        <taxon>Solanoideae</taxon>
        <taxon>Solaneae</taxon>
        <taxon>Solanum</taxon>
    </lineage>
</organism>
<evidence type="ECO:0000256" key="1">
    <source>
        <dbReference type="SAM" id="Phobius"/>
    </source>
</evidence>
<keyword evidence="1" id="KW-0812">Transmembrane</keyword>
<feature type="transmembrane region" description="Helical" evidence="1">
    <location>
        <begin position="92"/>
        <end position="112"/>
    </location>
</feature>
<dbReference type="EMBL" id="JACXVP010000005">
    <property type="protein sequence ID" value="KAG5605574.1"/>
    <property type="molecule type" value="Genomic_DNA"/>
</dbReference>
<name>A0A9J5Z3C0_SOLCO</name>
<comment type="caution">
    <text evidence="2">The sequence shown here is derived from an EMBL/GenBank/DDBJ whole genome shotgun (WGS) entry which is preliminary data.</text>
</comment>
<protein>
    <submittedName>
        <fullName evidence="2">Uncharacterized protein</fullName>
    </submittedName>
</protein>
<sequence length="166" mass="18299">MLEIVTRPQCSLLEVVLSLAEVDMADHHILRTALHFIEVAMSVESWVGVVGLSSTCGELVHQPTTCPQHGTMIRGIHLDQSYRLSSHWVRGGALGVVITTLGVHFEVGHSLFYAFPGRSEAEASGIPSLDAILWFIPLVLILCDLGFSCPFEFISLNIYRWLVVEA</sequence>
<evidence type="ECO:0000313" key="3">
    <source>
        <dbReference type="Proteomes" id="UP000824120"/>
    </source>
</evidence>
<keyword evidence="3" id="KW-1185">Reference proteome</keyword>
<keyword evidence="1" id="KW-0472">Membrane</keyword>
<accession>A0A9J5Z3C0</accession>
<dbReference type="AlphaFoldDB" id="A0A9J5Z3C0"/>
<feature type="transmembrane region" description="Helical" evidence="1">
    <location>
        <begin position="132"/>
        <end position="151"/>
    </location>
</feature>
<keyword evidence="1" id="KW-1133">Transmembrane helix</keyword>
<gene>
    <name evidence="2" type="ORF">H5410_027066</name>
</gene>
<proteinExistence type="predicted"/>
<dbReference type="Proteomes" id="UP000824120">
    <property type="component" value="Chromosome 5"/>
</dbReference>
<reference evidence="2 3" key="1">
    <citation type="submission" date="2020-09" db="EMBL/GenBank/DDBJ databases">
        <title>De no assembly of potato wild relative species, Solanum commersonii.</title>
        <authorList>
            <person name="Cho K."/>
        </authorList>
    </citation>
    <scope>NUCLEOTIDE SEQUENCE [LARGE SCALE GENOMIC DNA]</scope>
    <source>
        <strain evidence="2">LZ3.2</strain>
        <tissue evidence="2">Leaf</tissue>
    </source>
</reference>
<evidence type="ECO:0000313" key="2">
    <source>
        <dbReference type="EMBL" id="KAG5605574.1"/>
    </source>
</evidence>